<dbReference type="RefSeq" id="WP_134129161.1">
    <property type="nucleotide sequence ID" value="NZ_SODU01000001.1"/>
</dbReference>
<keyword evidence="1" id="KW-0732">Signal</keyword>
<sequence length="309" mass="32495">MRKPLVTTAVALLFTATLVPTTASAGSTTPTTSAVNCYVNASSVTASGDHNNLAVVSTTPPKATSGALGRRAFAPGQVKVMATMSILIDQGPDGSEYDVYGYVIIGDALYQAAYGAHDGTVSNPPAGLRRIGGGWGNFTMVEEAEYQGPTQAGISRWTVYGLRSDGVLFRWNVSSKGVWSRTGSAPGFAAVKSMSLVSKTATYDTFVANTRGGALYTIHLPVSAPMKPVVKQVRTRTWQGFETLITQQCGVYGSLLLGIDKDTDSAYLYAVGRYTGLSTVIQSMGKVPATMPDNVYAGLKDPGSPKHAE</sequence>
<evidence type="ECO:0000313" key="2">
    <source>
        <dbReference type="EMBL" id="TDW95618.1"/>
    </source>
</evidence>
<evidence type="ECO:0008006" key="4">
    <source>
        <dbReference type="Google" id="ProtNLM"/>
    </source>
</evidence>
<reference evidence="2 3" key="1">
    <citation type="submission" date="2019-03" db="EMBL/GenBank/DDBJ databases">
        <title>Genomic Encyclopedia of Type Strains, Phase III (KMG-III): the genomes of soil and plant-associated and newly described type strains.</title>
        <authorList>
            <person name="Whitman W."/>
        </authorList>
    </citation>
    <scope>NUCLEOTIDE SEQUENCE [LARGE SCALE GENOMIC DNA]</scope>
    <source>
        <strain evidence="2 3">VKMAc-2574</strain>
    </source>
</reference>
<feature type="signal peptide" evidence="1">
    <location>
        <begin position="1"/>
        <end position="25"/>
    </location>
</feature>
<protein>
    <recommendedName>
        <fullName evidence="4">Secreted protein</fullName>
    </recommendedName>
</protein>
<proteinExistence type="predicted"/>
<dbReference type="EMBL" id="SODU01000001">
    <property type="protein sequence ID" value="TDW95618.1"/>
    <property type="molecule type" value="Genomic_DNA"/>
</dbReference>
<evidence type="ECO:0000256" key="1">
    <source>
        <dbReference type="SAM" id="SignalP"/>
    </source>
</evidence>
<keyword evidence="3" id="KW-1185">Reference proteome</keyword>
<organism evidence="2 3">
    <name type="scientific">Kribbella pratensis</name>
    <dbReference type="NCBI Taxonomy" id="2512112"/>
    <lineage>
        <taxon>Bacteria</taxon>
        <taxon>Bacillati</taxon>
        <taxon>Actinomycetota</taxon>
        <taxon>Actinomycetes</taxon>
        <taxon>Propionibacteriales</taxon>
        <taxon>Kribbellaceae</taxon>
        <taxon>Kribbella</taxon>
    </lineage>
</organism>
<comment type="caution">
    <text evidence="2">The sequence shown here is derived from an EMBL/GenBank/DDBJ whole genome shotgun (WGS) entry which is preliminary data.</text>
</comment>
<accession>A0ABY2FRS6</accession>
<evidence type="ECO:0000313" key="3">
    <source>
        <dbReference type="Proteomes" id="UP000295060"/>
    </source>
</evidence>
<gene>
    <name evidence="2" type="ORF">EV137_2962</name>
</gene>
<dbReference type="Proteomes" id="UP000295060">
    <property type="component" value="Unassembled WGS sequence"/>
</dbReference>
<name>A0ABY2FRS6_9ACTN</name>
<feature type="chain" id="PRO_5046210061" description="Secreted protein" evidence="1">
    <location>
        <begin position="26"/>
        <end position="309"/>
    </location>
</feature>